<dbReference type="InterPro" id="IPR018392">
    <property type="entry name" value="LysM"/>
</dbReference>
<evidence type="ECO:0000313" key="4">
    <source>
        <dbReference type="Proteomes" id="UP000187085"/>
    </source>
</evidence>
<feature type="transmembrane region" description="Helical" evidence="1">
    <location>
        <begin position="100"/>
        <end position="120"/>
    </location>
</feature>
<keyword evidence="1" id="KW-0472">Membrane</keyword>
<keyword evidence="1" id="KW-1133">Transmembrane helix</keyword>
<dbReference type="CDD" id="cd00118">
    <property type="entry name" value="LysM"/>
    <property type="match status" value="1"/>
</dbReference>
<keyword evidence="4" id="KW-1185">Reference proteome</keyword>
<dbReference type="Proteomes" id="UP000187085">
    <property type="component" value="Unassembled WGS sequence"/>
</dbReference>
<sequence>MSVIGMNRVRSASVAAAVLAAGVVNAVAGGLLVTRLRQSPFTDAGFEVTIGVTVSAAGIAITGWWVMCLVVTVVAELRRRRTGREPCVPGVLSPRFMRRLVGVLLGAHLLAGAPTAVAVATPEPPMVTAPADPVPGITATSSRLPVLDGPAVPAPAPGADPWFVPRAPALPDGAPLVRPPTRADPPTATTTATVMAGDSLWTLAARQLGPLATDLEVARQWPRWHALNRAVIGPDPGLIRPGQVLRIPPARPGGEQGEGR</sequence>
<dbReference type="OrthoDB" id="3210682at2"/>
<dbReference type="PROSITE" id="PS51782">
    <property type="entry name" value="LYSM"/>
    <property type="match status" value="1"/>
</dbReference>
<gene>
    <name evidence="3" type="ORF">BKD30_03910</name>
</gene>
<name>A0A1R1LHM7_9MICC</name>
<dbReference type="AlphaFoldDB" id="A0A1R1LHM7"/>
<protein>
    <recommendedName>
        <fullName evidence="2">LysM domain-containing protein</fullName>
    </recommendedName>
</protein>
<dbReference type="InterPro" id="IPR036779">
    <property type="entry name" value="LysM_dom_sf"/>
</dbReference>
<proteinExistence type="predicted"/>
<evidence type="ECO:0000259" key="2">
    <source>
        <dbReference type="PROSITE" id="PS51782"/>
    </source>
</evidence>
<organism evidence="3 4">
    <name type="scientific">Tersicoccus phoenicis</name>
    <dbReference type="NCBI Taxonomy" id="554083"/>
    <lineage>
        <taxon>Bacteria</taxon>
        <taxon>Bacillati</taxon>
        <taxon>Actinomycetota</taxon>
        <taxon>Actinomycetes</taxon>
        <taxon>Micrococcales</taxon>
        <taxon>Micrococcaceae</taxon>
        <taxon>Tersicoccus</taxon>
    </lineage>
</organism>
<feature type="transmembrane region" description="Helical" evidence="1">
    <location>
        <begin position="50"/>
        <end position="75"/>
    </location>
</feature>
<dbReference type="EMBL" id="MRDE01000017">
    <property type="protein sequence ID" value="OMH27044.1"/>
    <property type="molecule type" value="Genomic_DNA"/>
</dbReference>
<keyword evidence="1" id="KW-0812">Transmembrane</keyword>
<evidence type="ECO:0000313" key="3">
    <source>
        <dbReference type="EMBL" id="OMH27044.1"/>
    </source>
</evidence>
<accession>A0A1R1LHM7</accession>
<dbReference type="Gene3D" id="3.10.350.10">
    <property type="entry name" value="LysM domain"/>
    <property type="match status" value="1"/>
</dbReference>
<evidence type="ECO:0000256" key="1">
    <source>
        <dbReference type="SAM" id="Phobius"/>
    </source>
</evidence>
<dbReference type="STRING" id="554083.BKD30_03910"/>
<feature type="domain" description="LysM" evidence="2">
    <location>
        <begin position="190"/>
        <end position="247"/>
    </location>
</feature>
<comment type="caution">
    <text evidence="3">The sequence shown here is derived from an EMBL/GenBank/DDBJ whole genome shotgun (WGS) entry which is preliminary data.</text>
</comment>
<reference evidence="3 4" key="1">
    <citation type="submission" date="2016-12" db="EMBL/GenBank/DDBJ databases">
        <title>Draft genome of Tersicoccus phoenicis 1P05MA.</title>
        <authorList>
            <person name="Nakajima Y."/>
            <person name="Yoshizawa S."/>
            <person name="Nakamura K."/>
            <person name="Ogura Y."/>
            <person name="Hayashi T."/>
            <person name="Kogure K."/>
        </authorList>
    </citation>
    <scope>NUCLEOTIDE SEQUENCE [LARGE SCALE GENOMIC DNA]</scope>
    <source>
        <strain evidence="3 4">1p05MA</strain>
    </source>
</reference>